<evidence type="ECO:0000256" key="4">
    <source>
        <dbReference type="SAM" id="MobiDB-lite"/>
    </source>
</evidence>
<keyword evidence="3 5" id="KW-0472">Membrane</keyword>
<comment type="caution">
    <text evidence="7">The sequence shown here is derived from an EMBL/GenBank/DDBJ whole genome shotgun (WGS) entry which is preliminary data.</text>
</comment>
<accession>A0A438K079</accession>
<name>A0A438K079_VITVI</name>
<dbReference type="GO" id="GO:0016020">
    <property type="term" value="C:membrane"/>
    <property type="evidence" value="ECO:0007669"/>
    <property type="project" value="UniProtKB-UniRule"/>
</dbReference>
<evidence type="ECO:0000313" key="8">
    <source>
        <dbReference type="Proteomes" id="UP000288805"/>
    </source>
</evidence>
<evidence type="ECO:0000256" key="1">
    <source>
        <dbReference type="ARBA" id="ARBA00022737"/>
    </source>
</evidence>
<feature type="transmembrane region" description="Helical" evidence="5">
    <location>
        <begin position="212"/>
        <end position="235"/>
    </location>
</feature>
<sequence length="317" mass="34603">MNTPIKFSSLNFRYPSGISVNCVFSNSLSSSPKLTGPSGRRSGLKGGENPSSASGCSRVFAVEGVVDADYGVLRRTMVVLRGAWPKTLQLLRVFKDQGLILAALLGLSAFFSMAETSITTLWPWKVCGSNYPWIFLVMDRVGDVEIRFADFVIVLVDIVLYQVRELAEKESENGVFKMLRSDVTRFLTTILIGTTVVNIGATALVTEAATQIFGEAGITAATAVMTVAILLLTEITPKSLAVHNATEVARFVVRPVAWLSFILYPVGRVVTYLSMGMLKMLGLKGRSEPYVTEEELKLMLRGAELSGAIEEEEQVMK</sequence>
<dbReference type="AlphaFoldDB" id="A0A438K079"/>
<keyword evidence="3 5" id="KW-1133">Transmembrane helix</keyword>
<dbReference type="PANTHER" id="PTHR22777:SF17">
    <property type="entry name" value="UPF0053 PROTEIN SLL0260"/>
    <property type="match status" value="1"/>
</dbReference>
<evidence type="ECO:0000256" key="5">
    <source>
        <dbReference type="SAM" id="Phobius"/>
    </source>
</evidence>
<dbReference type="PROSITE" id="PS51846">
    <property type="entry name" value="CNNM"/>
    <property type="match status" value="1"/>
</dbReference>
<evidence type="ECO:0000313" key="7">
    <source>
        <dbReference type="EMBL" id="RVX14622.1"/>
    </source>
</evidence>
<reference evidence="7 8" key="1">
    <citation type="journal article" date="2018" name="PLoS Genet.">
        <title>Population sequencing reveals clonal diversity and ancestral inbreeding in the grapevine cultivar Chardonnay.</title>
        <authorList>
            <person name="Roach M.J."/>
            <person name="Johnson D.L."/>
            <person name="Bohlmann J."/>
            <person name="van Vuuren H.J."/>
            <person name="Jones S.J."/>
            <person name="Pretorius I.S."/>
            <person name="Schmidt S.A."/>
            <person name="Borneman A.R."/>
        </authorList>
    </citation>
    <scope>NUCLEOTIDE SEQUENCE [LARGE SCALE GENOMIC DNA]</scope>
    <source>
        <strain evidence="8">cv. Chardonnay</strain>
        <tissue evidence="7">Leaf</tissue>
    </source>
</reference>
<proteinExistence type="predicted"/>
<keyword evidence="2" id="KW-0129">CBS domain</keyword>
<feature type="transmembrane region" description="Helical" evidence="5">
    <location>
        <begin position="183"/>
        <end position="206"/>
    </location>
</feature>
<feature type="transmembrane region" description="Helical" evidence="5">
    <location>
        <begin position="256"/>
        <end position="275"/>
    </location>
</feature>
<dbReference type="PANTHER" id="PTHR22777">
    <property type="entry name" value="HEMOLYSIN-RELATED"/>
    <property type="match status" value="1"/>
</dbReference>
<feature type="region of interest" description="Disordered" evidence="4">
    <location>
        <begin position="29"/>
        <end position="54"/>
    </location>
</feature>
<gene>
    <name evidence="7" type="primary">CBSDUFCH2_1</name>
    <name evidence="7" type="ORF">CK203_011874</name>
</gene>
<keyword evidence="3 5" id="KW-0812">Transmembrane</keyword>
<dbReference type="Pfam" id="PF01595">
    <property type="entry name" value="CNNM"/>
    <property type="match status" value="1"/>
</dbReference>
<feature type="domain" description="CNNM transmembrane" evidence="6">
    <location>
        <begin position="90"/>
        <end position="313"/>
    </location>
</feature>
<dbReference type="InterPro" id="IPR002550">
    <property type="entry name" value="CNNM"/>
</dbReference>
<keyword evidence="1" id="KW-0677">Repeat</keyword>
<evidence type="ECO:0000256" key="3">
    <source>
        <dbReference type="PROSITE-ProRule" id="PRU01193"/>
    </source>
</evidence>
<evidence type="ECO:0000256" key="2">
    <source>
        <dbReference type="ARBA" id="ARBA00023122"/>
    </source>
</evidence>
<dbReference type="Proteomes" id="UP000288805">
    <property type="component" value="Unassembled WGS sequence"/>
</dbReference>
<protein>
    <submittedName>
        <fullName evidence="7">DUF21 domain-containing protein, chloroplastic</fullName>
    </submittedName>
</protein>
<organism evidence="7 8">
    <name type="scientific">Vitis vinifera</name>
    <name type="common">Grape</name>
    <dbReference type="NCBI Taxonomy" id="29760"/>
    <lineage>
        <taxon>Eukaryota</taxon>
        <taxon>Viridiplantae</taxon>
        <taxon>Streptophyta</taxon>
        <taxon>Embryophyta</taxon>
        <taxon>Tracheophyta</taxon>
        <taxon>Spermatophyta</taxon>
        <taxon>Magnoliopsida</taxon>
        <taxon>eudicotyledons</taxon>
        <taxon>Gunneridae</taxon>
        <taxon>Pentapetalae</taxon>
        <taxon>rosids</taxon>
        <taxon>Vitales</taxon>
        <taxon>Vitaceae</taxon>
        <taxon>Viteae</taxon>
        <taxon>Vitis</taxon>
    </lineage>
</organism>
<feature type="transmembrane region" description="Helical" evidence="5">
    <location>
        <begin position="99"/>
        <end position="124"/>
    </location>
</feature>
<dbReference type="EMBL" id="QGNW01000020">
    <property type="protein sequence ID" value="RVX14622.1"/>
    <property type="molecule type" value="Genomic_DNA"/>
</dbReference>
<evidence type="ECO:0000259" key="6">
    <source>
        <dbReference type="PROSITE" id="PS51846"/>
    </source>
</evidence>